<dbReference type="CDD" id="cd01647">
    <property type="entry name" value="RT_LTR"/>
    <property type="match status" value="1"/>
</dbReference>
<comment type="caution">
    <text evidence="3">The sequence shown here is derived from an EMBL/GenBank/DDBJ whole genome shotgun (WGS) entry which is preliminary data.</text>
</comment>
<dbReference type="InterPro" id="IPR000477">
    <property type="entry name" value="RT_dom"/>
</dbReference>
<accession>A0A5N6MD09</accession>
<dbReference type="InterPro" id="IPR053134">
    <property type="entry name" value="RNA-dir_DNA_polymerase"/>
</dbReference>
<dbReference type="Gene3D" id="3.10.10.10">
    <property type="entry name" value="HIV Type 1 Reverse Transcriptase, subunit A, domain 1"/>
    <property type="match status" value="1"/>
</dbReference>
<name>A0A5N6MD09_9ASTR</name>
<feature type="compositionally biased region" description="Basic and acidic residues" evidence="1">
    <location>
        <begin position="1"/>
        <end position="35"/>
    </location>
</feature>
<dbReference type="SUPFAM" id="SSF56672">
    <property type="entry name" value="DNA/RNA polymerases"/>
    <property type="match status" value="1"/>
</dbReference>
<evidence type="ECO:0000313" key="4">
    <source>
        <dbReference type="Proteomes" id="UP000326396"/>
    </source>
</evidence>
<reference evidence="3 4" key="1">
    <citation type="submission" date="2019-05" db="EMBL/GenBank/DDBJ databases">
        <title>Mikania micrantha, genome provides insights into the molecular mechanism of rapid growth.</title>
        <authorList>
            <person name="Liu B."/>
        </authorList>
    </citation>
    <scope>NUCLEOTIDE SEQUENCE [LARGE SCALE GENOMIC DNA]</scope>
    <source>
        <strain evidence="3">NLD-2019</strain>
        <tissue evidence="3">Leaf</tissue>
    </source>
</reference>
<protein>
    <recommendedName>
        <fullName evidence="2">Reverse transcriptase domain-containing protein</fullName>
    </recommendedName>
</protein>
<dbReference type="EMBL" id="SZYD01000016">
    <property type="protein sequence ID" value="KAD3338296.1"/>
    <property type="molecule type" value="Genomic_DNA"/>
</dbReference>
<dbReference type="Pfam" id="PF00078">
    <property type="entry name" value="RVT_1"/>
    <property type="match status" value="1"/>
</dbReference>
<dbReference type="InterPro" id="IPR043502">
    <property type="entry name" value="DNA/RNA_pol_sf"/>
</dbReference>
<dbReference type="Gene3D" id="3.30.70.270">
    <property type="match status" value="1"/>
</dbReference>
<dbReference type="AlphaFoldDB" id="A0A5N6MD09"/>
<feature type="domain" description="Reverse transcriptase" evidence="2">
    <location>
        <begin position="220"/>
        <end position="300"/>
    </location>
</feature>
<organism evidence="3 4">
    <name type="scientific">Mikania micrantha</name>
    <name type="common">bitter vine</name>
    <dbReference type="NCBI Taxonomy" id="192012"/>
    <lineage>
        <taxon>Eukaryota</taxon>
        <taxon>Viridiplantae</taxon>
        <taxon>Streptophyta</taxon>
        <taxon>Embryophyta</taxon>
        <taxon>Tracheophyta</taxon>
        <taxon>Spermatophyta</taxon>
        <taxon>Magnoliopsida</taxon>
        <taxon>eudicotyledons</taxon>
        <taxon>Gunneridae</taxon>
        <taxon>Pentapetalae</taxon>
        <taxon>asterids</taxon>
        <taxon>campanulids</taxon>
        <taxon>Asterales</taxon>
        <taxon>Asteraceae</taxon>
        <taxon>Asteroideae</taxon>
        <taxon>Heliantheae alliance</taxon>
        <taxon>Eupatorieae</taxon>
        <taxon>Mikania</taxon>
    </lineage>
</organism>
<dbReference type="InterPro" id="IPR043128">
    <property type="entry name" value="Rev_trsase/Diguanyl_cyclase"/>
</dbReference>
<evidence type="ECO:0000313" key="3">
    <source>
        <dbReference type="EMBL" id="KAD3338296.1"/>
    </source>
</evidence>
<dbReference type="Proteomes" id="UP000326396">
    <property type="component" value="Linkage Group LG6"/>
</dbReference>
<sequence length="300" mass="34861">MDTRSSSELKKALDNLETEKREMADQMRKLQDQIRDLTMTGRRHNEESSSGTTTHEQNNFWPSNEIKVDIPESDGRLDPDEFIEWLNTVERVFDYKQTSEENKVKVVALKLLKYASTWWANNCLKQERTRKGKLGLATEVHPNPYTIQWLNQAEIPAGLPPLRLIQHKIDLIPGSTLPNKPTYRTNPKETQEIHKQVEGLLTKGLIRESLSPCAVPTLLVPKKNGEWRMCMDMMPFGLSNAPSTFMRLMNHVLKPFLNRFIVVYFDDILVYSKDEVDHQNHLLQLFTVLQQEQLYGNKEK</sequence>
<keyword evidence="4" id="KW-1185">Reference proteome</keyword>
<proteinExistence type="predicted"/>
<evidence type="ECO:0000256" key="1">
    <source>
        <dbReference type="SAM" id="MobiDB-lite"/>
    </source>
</evidence>
<dbReference type="PANTHER" id="PTHR24559">
    <property type="entry name" value="TRANSPOSON TY3-I GAG-POL POLYPROTEIN"/>
    <property type="match status" value="1"/>
</dbReference>
<dbReference type="OrthoDB" id="1436110at2759"/>
<feature type="compositionally biased region" description="Polar residues" evidence="1">
    <location>
        <begin position="48"/>
        <end position="59"/>
    </location>
</feature>
<evidence type="ECO:0000259" key="2">
    <source>
        <dbReference type="Pfam" id="PF00078"/>
    </source>
</evidence>
<gene>
    <name evidence="3" type="ORF">E3N88_33817</name>
</gene>
<dbReference type="PANTHER" id="PTHR24559:SF437">
    <property type="entry name" value="RNA-DIRECTED DNA POLYMERASE HOMOLOG"/>
    <property type="match status" value="1"/>
</dbReference>
<feature type="region of interest" description="Disordered" evidence="1">
    <location>
        <begin position="1"/>
        <end position="59"/>
    </location>
</feature>